<dbReference type="Pfam" id="PF13477">
    <property type="entry name" value="Glyco_trans_4_2"/>
    <property type="match status" value="1"/>
</dbReference>
<feature type="domain" description="Glycosyltransferase subfamily 4-like N-terminal" evidence="1">
    <location>
        <begin position="10"/>
        <end position="133"/>
    </location>
</feature>
<dbReference type="Gene3D" id="3.40.50.2000">
    <property type="entry name" value="Glycogen Phosphorylase B"/>
    <property type="match status" value="2"/>
</dbReference>
<evidence type="ECO:0000313" key="3">
    <source>
        <dbReference type="Proteomes" id="UP001310248"/>
    </source>
</evidence>
<reference evidence="2 3" key="2">
    <citation type="submission" date="2023-12" db="EMBL/GenBank/DDBJ databases">
        <authorList>
            <consortium name="Cladostephus spongiosus"/>
            <person name="Lorente B."/>
            <person name="Cabral C."/>
            <person name="Frias J."/>
            <person name="Faria J."/>
            <person name="Toubarro D."/>
        </authorList>
    </citation>
    <scope>NUCLEOTIDE SEQUENCE [LARGE SCALE GENOMIC DNA]</scope>
    <source>
        <strain evidence="2 3">ZMCS4</strain>
    </source>
</reference>
<dbReference type="RefSeq" id="WP_329774673.1">
    <property type="nucleotide sequence ID" value="NZ_JAYDYW010000004.1"/>
</dbReference>
<evidence type="ECO:0000313" key="2">
    <source>
        <dbReference type="EMBL" id="MEE1672837.1"/>
    </source>
</evidence>
<organism evidence="2 3">
    <name type="scientific">Agarivorans aestuarii</name>
    <dbReference type="NCBI Taxonomy" id="1563703"/>
    <lineage>
        <taxon>Bacteria</taxon>
        <taxon>Pseudomonadati</taxon>
        <taxon>Pseudomonadota</taxon>
        <taxon>Gammaproteobacteria</taxon>
        <taxon>Alteromonadales</taxon>
        <taxon>Alteromonadaceae</taxon>
        <taxon>Agarivorans</taxon>
    </lineage>
</organism>
<reference evidence="3" key="1">
    <citation type="submission" date="2023-07" db="EMBL/GenBank/DDBJ databases">
        <title>Draft genome sequence of Agarivorans aestuarii strain ZMCS4, a CAZymes producing bacteria isolated from the marine brown algae Clodostephus spongiosus.</title>
        <authorList>
            <person name="Lorente B."/>
            <person name="Cabral C."/>
            <person name="Frias J."/>
            <person name="Faria J."/>
            <person name="Toubarro D."/>
        </authorList>
    </citation>
    <scope>NUCLEOTIDE SEQUENCE [LARGE SCALE GENOMIC DNA]</scope>
    <source>
        <strain evidence="3">ZMCS4</strain>
    </source>
</reference>
<comment type="caution">
    <text evidence="2">The sequence shown here is derived from an EMBL/GenBank/DDBJ whole genome shotgun (WGS) entry which is preliminary data.</text>
</comment>
<dbReference type="InterPro" id="IPR028098">
    <property type="entry name" value="Glyco_trans_4-like_N"/>
</dbReference>
<dbReference type="PANTHER" id="PTHR12526">
    <property type="entry name" value="GLYCOSYLTRANSFERASE"/>
    <property type="match status" value="1"/>
</dbReference>
<gene>
    <name evidence="2" type="ORF">SNR37_002247</name>
</gene>
<dbReference type="Pfam" id="PF13692">
    <property type="entry name" value="Glyco_trans_1_4"/>
    <property type="match status" value="1"/>
</dbReference>
<evidence type="ECO:0000259" key="1">
    <source>
        <dbReference type="Pfam" id="PF13477"/>
    </source>
</evidence>
<proteinExistence type="predicted"/>
<dbReference type="SUPFAM" id="SSF53756">
    <property type="entry name" value="UDP-Glycosyltransferase/glycogen phosphorylase"/>
    <property type="match status" value="1"/>
</dbReference>
<dbReference type="Proteomes" id="UP001310248">
    <property type="component" value="Unassembled WGS sequence"/>
</dbReference>
<keyword evidence="3" id="KW-1185">Reference proteome</keyword>
<protein>
    <submittedName>
        <fullName evidence="2">Glycosyltransferase family 4 protein</fullName>
    </submittedName>
</protein>
<dbReference type="PANTHER" id="PTHR12526:SF638">
    <property type="entry name" value="SPORE COAT PROTEIN SA"/>
    <property type="match status" value="1"/>
</dbReference>
<dbReference type="CDD" id="cd03808">
    <property type="entry name" value="GT4_CapM-like"/>
    <property type="match status" value="1"/>
</dbReference>
<accession>A0ABU7G0A6</accession>
<name>A0ABU7G0A6_9ALTE</name>
<sequence>MLVIASFADSILSFRGDLLKAMQQQGKEVHIAAPDFSLEQKKALIELGITPHVYALQRTGLNPIKDAASVWSLFRLIRNLQPQQTLAYTIKPVIYGALAASLAGVKNVYSMITGLGYVFTQQNTAKQKVLHFLVSLLYKSGLACSKGVFFQNPDDRKLFVEQGLVPEHKTKLINGSGINLSRFPQLNLPAVDDQQPEIHFLLIARLLKDKGVEEYAAAAALLKKQGHCAVFHLAGWIDDNPSAIAQADLDTWIANDLVKFHGRVEDVAGLIAQCHVYVLPSYREGTPRTVLEAMSCGRAIVTTDAPGCRETVNDGNNGFLVQPQSAESLTKALIRYFELPELIEQQAAISRQYAEQRYDVNLVNQQILQFMDGES</sequence>
<dbReference type="EMBL" id="JAYDYW010000004">
    <property type="protein sequence ID" value="MEE1672837.1"/>
    <property type="molecule type" value="Genomic_DNA"/>
</dbReference>